<name>A0AAU9CLC1_9BACT</name>
<feature type="domain" description="Exonuclease" evidence="1">
    <location>
        <begin position="8"/>
        <end position="174"/>
    </location>
</feature>
<dbReference type="KEGG" id="fax:FUAX_22280"/>
<reference evidence="2 3" key="1">
    <citation type="submission" date="2021-12" db="EMBL/GenBank/DDBJ databases">
        <title>Genome sequencing of bacteria with rrn-lacking chromosome and rrn-plasmid.</title>
        <authorList>
            <person name="Anda M."/>
            <person name="Iwasaki W."/>
        </authorList>
    </citation>
    <scope>NUCLEOTIDE SEQUENCE [LARGE SCALE GENOMIC DNA]</scope>
    <source>
        <strain evidence="2 3">DSM 100852</strain>
    </source>
</reference>
<dbReference type="InterPro" id="IPR036397">
    <property type="entry name" value="RNaseH_sf"/>
</dbReference>
<dbReference type="InterPro" id="IPR013520">
    <property type="entry name" value="Ribonucl_H"/>
</dbReference>
<dbReference type="RefSeq" id="WP_338391387.1">
    <property type="nucleotide sequence ID" value="NZ_AP025314.1"/>
</dbReference>
<dbReference type="GO" id="GO:0003676">
    <property type="term" value="F:nucleic acid binding"/>
    <property type="evidence" value="ECO:0007669"/>
    <property type="project" value="InterPro"/>
</dbReference>
<dbReference type="Pfam" id="PF20600">
    <property type="entry name" value="ExoX-like_C"/>
    <property type="match status" value="1"/>
</dbReference>
<dbReference type="Pfam" id="PF00929">
    <property type="entry name" value="RNase_T"/>
    <property type="match status" value="1"/>
</dbReference>
<dbReference type="SMART" id="SM00479">
    <property type="entry name" value="EXOIII"/>
    <property type="match status" value="1"/>
</dbReference>
<sequence length="270" mass="30711">MNLKLKKPLVFFDLETTGTNISHDKIVEYAFIKVMPNGDTVEKVSLVNPRIPIPEESSMIHGIRYEDIKDAPTFADVAQELSQFLGGCDLAGFNIIRFDAPVLVEEFTRVGMEFDVSDRKLVDAQKIFHMMEKRNLSAAYKFYCGKKLEGAHGALADTQATLEVLCAQIERYEGQEAEDLQGNVVGIMENNVDRLHKISLNKMVDLAGRLALNDNQVEIFNFGKHKGKPVLDVFDEEPGYYDWMMRGDFPLDTKRKLTDIKLKAFNQNRR</sequence>
<keyword evidence="3" id="KW-1185">Reference proteome</keyword>
<dbReference type="AlphaFoldDB" id="A0AAU9CLC1"/>
<evidence type="ECO:0000259" key="1">
    <source>
        <dbReference type="SMART" id="SM00479"/>
    </source>
</evidence>
<proteinExistence type="predicted"/>
<dbReference type="Gene3D" id="3.30.420.10">
    <property type="entry name" value="Ribonuclease H-like superfamily/Ribonuclease H"/>
    <property type="match status" value="1"/>
</dbReference>
<evidence type="ECO:0000313" key="3">
    <source>
        <dbReference type="Proteomes" id="UP001348817"/>
    </source>
</evidence>
<dbReference type="GO" id="GO:0008408">
    <property type="term" value="F:3'-5' exonuclease activity"/>
    <property type="evidence" value="ECO:0007669"/>
    <property type="project" value="TreeGrafter"/>
</dbReference>
<dbReference type="EMBL" id="AP025314">
    <property type="protein sequence ID" value="BDD09796.1"/>
    <property type="molecule type" value="Genomic_DNA"/>
</dbReference>
<organism evidence="2 3">
    <name type="scientific">Fulvitalea axinellae</name>
    <dbReference type="NCBI Taxonomy" id="1182444"/>
    <lineage>
        <taxon>Bacteria</taxon>
        <taxon>Pseudomonadati</taxon>
        <taxon>Bacteroidota</taxon>
        <taxon>Cytophagia</taxon>
        <taxon>Cytophagales</taxon>
        <taxon>Persicobacteraceae</taxon>
        <taxon>Fulvitalea</taxon>
    </lineage>
</organism>
<dbReference type="CDD" id="cd06127">
    <property type="entry name" value="DEDDh"/>
    <property type="match status" value="1"/>
</dbReference>
<dbReference type="PANTHER" id="PTHR30231">
    <property type="entry name" value="DNA POLYMERASE III SUBUNIT EPSILON"/>
    <property type="match status" value="1"/>
</dbReference>
<dbReference type="InterPro" id="IPR046768">
    <property type="entry name" value="ExoX-like_C"/>
</dbReference>
<dbReference type="PANTHER" id="PTHR30231:SF41">
    <property type="entry name" value="DNA POLYMERASE III SUBUNIT EPSILON"/>
    <property type="match status" value="1"/>
</dbReference>
<accession>A0AAU9CLC1</accession>
<dbReference type="SUPFAM" id="SSF53098">
    <property type="entry name" value="Ribonuclease H-like"/>
    <property type="match status" value="1"/>
</dbReference>
<protein>
    <submittedName>
        <fullName evidence="2">DNA polymerase III subunit epsilon</fullName>
    </submittedName>
</protein>
<dbReference type="Proteomes" id="UP001348817">
    <property type="component" value="Chromosome"/>
</dbReference>
<dbReference type="GO" id="GO:0005829">
    <property type="term" value="C:cytosol"/>
    <property type="evidence" value="ECO:0007669"/>
    <property type="project" value="TreeGrafter"/>
</dbReference>
<evidence type="ECO:0000313" key="2">
    <source>
        <dbReference type="EMBL" id="BDD09796.1"/>
    </source>
</evidence>
<gene>
    <name evidence="2" type="ORF">FUAX_22280</name>
</gene>
<dbReference type="InterPro" id="IPR012337">
    <property type="entry name" value="RNaseH-like_sf"/>
</dbReference>
<dbReference type="GO" id="GO:0045004">
    <property type="term" value="P:DNA replication proofreading"/>
    <property type="evidence" value="ECO:0007669"/>
    <property type="project" value="TreeGrafter"/>
</dbReference>